<dbReference type="EC" id="2.4.-.-" evidence="3"/>
<dbReference type="CDD" id="cd00761">
    <property type="entry name" value="Glyco_tranf_GTA_type"/>
    <property type="match status" value="1"/>
</dbReference>
<dbReference type="EMBL" id="SNRY01000481">
    <property type="protein sequence ID" value="KAA6340152.1"/>
    <property type="molecule type" value="Genomic_DNA"/>
</dbReference>
<evidence type="ECO:0000313" key="3">
    <source>
        <dbReference type="EMBL" id="KAA6340152.1"/>
    </source>
</evidence>
<dbReference type="PANTHER" id="PTHR22916">
    <property type="entry name" value="GLYCOSYLTRANSFERASE"/>
    <property type="match status" value="1"/>
</dbReference>
<dbReference type="PANTHER" id="PTHR22916:SF3">
    <property type="entry name" value="UDP-GLCNAC:BETAGAL BETA-1,3-N-ACETYLGLUCOSAMINYLTRANSFERASE-LIKE PROTEIN 1"/>
    <property type="match status" value="1"/>
</dbReference>
<dbReference type="AlphaFoldDB" id="A0A5J4S358"/>
<keyword evidence="1" id="KW-0812">Transmembrane</keyword>
<proteinExistence type="predicted"/>
<feature type="domain" description="Glycosyltransferase 2-like" evidence="2">
    <location>
        <begin position="8"/>
        <end position="158"/>
    </location>
</feature>
<organism evidence="3">
    <name type="scientific">termite gut metagenome</name>
    <dbReference type="NCBI Taxonomy" id="433724"/>
    <lineage>
        <taxon>unclassified sequences</taxon>
        <taxon>metagenomes</taxon>
        <taxon>organismal metagenomes</taxon>
    </lineage>
</organism>
<comment type="caution">
    <text evidence="3">The sequence shown here is derived from an EMBL/GenBank/DDBJ whole genome shotgun (WGS) entry which is preliminary data.</text>
</comment>
<sequence>MTMNELISIITPCCNSYLYISDAINSVLSQTYTEWELIIIDDCSTDGSDKIIKAYCNKDLRIKYFKTEKISGSPAIPRNIGIENAKGKYIAFLDSDDIWFHSKLQEQIEFMNFHNYSFIYSNYKKISVNAKRNYFTIKTKAKSNYWDILKSCEISCLTVIIKKELIDNIHFRTILKEDYAFWLEIMRLRGITAYNTGKIHALYRESKRSRSSNKMKMIRGQWLILRKIEKIHFLIAIYCLIIYGLKGFLKYVK</sequence>
<reference evidence="3" key="1">
    <citation type="submission" date="2019-03" db="EMBL/GenBank/DDBJ databases">
        <title>Single cell metagenomics reveals metabolic interactions within the superorganism composed of flagellate Streblomastix strix and complex community of Bacteroidetes bacteria on its surface.</title>
        <authorList>
            <person name="Treitli S.C."/>
            <person name="Kolisko M."/>
            <person name="Husnik F."/>
            <person name="Keeling P."/>
            <person name="Hampl V."/>
        </authorList>
    </citation>
    <scope>NUCLEOTIDE SEQUENCE</scope>
    <source>
        <strain evidence="3">STM</strain>
    </source>
</reference>
<evidence type="ECO:0000259" key="2">
    <source>
        <dbReference type="Pfam" id="PF00535"/>
    </source>
</evidence>
<keyword evidence="1" id="KW-0472">Membrane</keyword>
<keyword evidence="3" id="KW-0808">Transferase</keyword>
<keyword evidence="3" id="KW-0328">Glycosyltransferase</keyword>
<dbReference type="InterPro" id="IPR001173">
    <property type="entry name" value="Glyco_trans_2-like"/>
</dbReference>
<keyword evidence="1" id="KW-1133">Transmembrane helix</keyword>
<dbReference type="SUPFAM" id="SSF53448">
    <property type="entry name" value="Nucleotide-diphospho-sugar transferases"/>
    <property type="match status" value="1"/>
</dbReference>
<dbReference type="GO" id="GO:0016758">
    <property type="term" value="F:hexosyltransferase activity"/>
    <property type="evidence" value="ECO:0007669"/>
    <property type="project" value="UniProtKB-ARBA"/>
</dbReference>
<name>A0A5J4S358_9ZZZZ</name>
<evidence type="ECO:0000256" key="1">
    <source>
        <dbReference type="SAM" id="Phobius"/>
    </source>
</evidence>
<dbReference type="Pfam" id="PF00535">
    <property type="entry name" value="Glycos_transf_2"/>
    <property type="match status" value="1"/>
</dbReference>
<accession>A0A5J4S358</accession>
<feature type="transmembrane region" description="Helical" evidence="1">
    <location>
        <begin position="231"/>
        <end position="249"/>
    </location>
</feature>
<gene>
    <name evidence="3" type="ORF">EZS27_011976</name>
</gene>
<protein>
    <submittedName>
        <fullName evidence="3">Putative teichuronic acid biosynthesis glycosyltransferase TuaG</fullName>
        <ecNumber evidence="3">2.4.-.-</ecNumber>
    </submittedName>
</protein>
<dbReference type="InterPro" id="IPR029044">
    <property type="entry name" value="Nucleotide-diphossugar_trans"/>
</dbReference>
<dbReference type="Gene3D" id="3.90.550.10">
    <property type="entry name" value="Spore Coat Polysaccharide Biosynthesis Protein SpsA, Chain A"/>
    <property type="match status" value="1"/>
</dbReference>